<proteinExistence type="predicted"/>
<accession>A0AAV8YVQ9</accession>
<gene>
    <name evidence="3" type="ORF">NQ318_000446</name>
</gene>
<dbReference type="EMBL" id="JAPWTK010000041">
    <property type="protein sequence ID" value="KAJ8955014.1"/>
    <property type="molecule type" value="Genomic_DNA"/>
</dbReference>
<dbReference type="Proteomes" id="UP001162162">
    <property type="component" value="Unassembled WGS sequence"/>
</dbReference>
<name>A0AAV8YVQ9_9CUCU</name>
<dbReference type="InterPro" id="IPR029058">
    <property type="entry name" value="AB_hydrolase_fold"/>
</dbReference>
<organism evidence="3 4">
    <name type="scientific">Aromia moschata</name>
    <dbReference type="NCBI Taxonomy" id="1265417"/>
    <lineage>
        <taxon>Eukaryota</taxon>
        <taxon>Metazoa</taxon>
        <taxon>Ecdysozoa</taxon>
        <taxon>Arthropoda</taxon>
        <taxon>Hexapoda</taxon>
        <taxon>Insecta</taxon>
        <taxon>Pterygota</taxon>
        <taxon>Neoptera</taxon>
        <taxon>Endopterygota</taxon>
        <taxon>Coleoptera</taxon>
        <taxon>Polyphaga</taxon>
        <taxon>Cucujiformia</taxon>
        <taxon>Chrysomeloidea</taxon>
        <taxon>Cerambycidae</taxon>
        <taxon>Cerambycinae</taxon>
        <taxon>Callichromatini</taxon>
        <taxon>Aromia</taxon>
    </lineage>
</organism>
<dbReference type="AlphaFoldDB" id="A0AAV8YVQ9"/>
<sequence>MQNYNLNIRMFISINFRTEAYWVDRPQSQGFSDIVRHGEELGYLFRRNYGGYNTTDLSKYPEADVLVLRRMLTLFTNFAKYLNPTPEATELLENIIWPTVSANSFSYLDIGSSLLIRQNPKEEAYSGWNDIYEKYGIPPFDTY</sequence>
<evidence type="ECO:0000259" key="2">
    <source>
        <dbReference type="Pfam" id="PF00135"/>
    </source>
</evidence>
<evidence type="ECO:0000313" key="4">
    <source>
        <dbReference type="Proteomes" id="UP001162162"/>
    </source>
</evidence>
<keyword evidence="4" id="KW-1185">Reference proteome</keyword>
<dbReference type="Gene3D" id="3.40.50.1820">
    <property type="entry name" value="alpha/beta hydrolase"/>
    <property type="match status" value="1"/>
</dbReference>
<reference evidence="3" key="1">
    <citation type="journal article" date="2023" name="Insect Mol. Biol.">
        <title>Genome sequencing provides insights into the evolution of gene families encoding plant cell wall-degrading enzymes in longhorned beetles.</title>
        <authorList>
            <person name="Shin N.R."/>
            <person name="Okamura Y."/>
            <person name="Kirsch R."/>
            <person name="Pauchet Y."/>
        </authorList>
    </citation>
    <scope>NUCLEOTIDE SEQUENCE</scope>
    <source>
        <strain evidence="3">AMC_N1</strain>
    </source>
</reference>
<dbReference type="InterPro" id="IPR002018">
    <property type="entry name" value="CarbesteraseB"/>
</dbReference>
<evidence type="ECO:0000313" key="3">
    <source>
        <dbReference type="EMBL" id="KAJ8955014.1"/>
    </source>
</evidence>
<dbReference type="Pfam" id="PF00135">
    <property type="entry name" value="COesterase"/>
    <property type="match status" value="1"/>
</dbReference>
<keyword evidence="1" id="KW-0325">Glycoprotein</keyword>
<protein>
    <recommendedName>
        <fullName evidence="2">Carboxylesterase type B domain-containing protein</fullName>
    </recommendedName>
</protein>
<feature type="domain" description="Carboxylesterase type B" evidence="2">
    <location>
        <begin position="32"/>
        <end position="128"/>
    </location>
</feature>
<evidence type="ECO:0000256" key="1">
    <source>
        <dbReference type="ARBA" id="ARBA00023180"/>
    </source>
</evidence>
<comment type="caution">
    <text evidence="3">The sequence shown here is derived from an EMBL/GenBank/DDBJ whole genome shotgun (WGS) entry which is preliminary data.</text>
</comment>
<dbReference type="SUPFAM" id="SSF53474">
    <property type="entry name" value="alpha/beta-Hydrolases"/>
    <property type="match status" value="1"/>
</dbReference>